<keyword evidence="6" id="KW-0999">Mitochondrion inner membrane</keyword>
<evidence type="ECO:0000313" key="18">
    <source>
        <dbReference type="WBParaSite" id="BXY_0621400.1"/>
    </source>
</evidence>
<reference evidence="18" key="1">
    <citation type="submission" date="2016-11" db="UniProtKB">
        <authorList>
            <consortium name="WormBaseParasite"/>
        </authorList>
    </citation>
    <scope>IDENTIFICATION</scope>
</reference>
<evidence type="ECO:0000313" key="14">
    <source>
        <dbReference type="EMBL" id="CAD5222994.1"/>
    </source>
</evidence>
<keyword evidence="11 13" id="KW-0472">Membrane</keyword>
<dbReference type="GO" id="GO:0008320">
    <property type="term" value="F:protein transmembrane transporter activity"/>
    <property type="evidence" value="ECO:0007669"/>
    <property type="project" value="TreeGrafter"/>
</dbReference>
<evidence type="ECO:0000256" key="3">
    <source>
        <dbReference type="ARBA" id="ARBA00008444"/>
    </source>
</evidence>
<keyword evidence="5 13" id="KW-0812">Transmembrane</keyword>
<evidence type="ECO:0000256" key="4">
    <source>
        <dbReference type="ARBA" id="ARBA00022448"/>
    </source>
</evidence>
<dbReference type="OrthoDB" id="2261329at2759"/>
<name>A0A1I7RZP2_BURXY</name>
<comment type="function">
    <text evidence="1">Essential component of the TIM23 complex, a complex that mediates the translocation of transit peptide-containing proteins across the mitochondrial inner membrane.</text>
</comment>
<evidence type="ECO:0000313" key="15">
    <source>
        <dbReference type="EMBL" id="CAG9111499.1"/>
    </source>
</evidence>
<evidence type="ECO:0000256" key="8">
    <source>
        <dbReference type="ARBA" id="ARBA00022989"/>
    </source>
</evidence>
<evidence type="ECO:0000313" key="16">
    <source>
        <dbReference type="Proteomes" id="UP000095284"/>
    </source>
</evidence>
<dbReference type="SMR" id="A0A1I7RZP2"/>
<keyword evidence="8 13" id="KW-1133">Transmembrane helix</keyword>
<dbReference type="Proteomes" id="UP000582659">
    <property type="component" value="Unassembled WGS sequence"/>
</dbReference>
<evidence type="ECO:0000256" key="9">
    <source>
        <dbReference type="ARBA" id="ARBA00023010"/>
    </source>
</evidence>
<proteinExistence type="inferred from homology"/>
<evidence type="ECO:0000256" key="13">
    <source>
        <dbReference type="SAM" id="Phobius"/>
    </source>
</evidence>
<evidence type="ECO:0000256" key="7">
    <source>
        <dbReference type="ARBA" id="ARBA00022927"/>
    </source>
</evidence>
<dbReference type="EMBL" id="CAJFCV020000003">
    <property type="protein sequence ID" value="CAG9111499.1"/>
    <property type="molecule type" value="Genomic_DNA"/>
</dbReference>
<evidence type="ECO:0000256" key="5">
    <source>
        <dbReference type="ARBA" id="ARBA00022692"/>
    </source>
</evidence>
<evidence type="ECO:0000256" key="1">
    <source>
        <dbReference type="ARBA" id="ARBA00002959"/>
    </source>
</evidence>
<dbReference type="PANTHER" id="PTHR10485:SF0">
    <property type="entry name" value="AT05822P-RELATED"/>
    <property type="match status" value="1"/>
</dbReference>
<gene>
    <name evidence="14" type="ORF">BXYJ_LOCUS7757</name>
</gene>
<evidence type="ECO:0000256" key="6">
    <source>
        <dbReference type="ARBA" id="ARBA00022792"/>
    </source>
</evidence>
<dbReference type="Pfam" id="PF02466">
    <property type="entry name" value="Tim17"/>
    <property type="match status" value="1"/>
</dbReference>
<evidence type="ECO:0000256" key="12">
    <source>
        <dbReference type="SAM" id="MobiDB-lite"/>
    </source>
</evidence>
<feature type="region of interest" description="Disordered" evidence="12">
    <location>
        <begin position="162"/>
        <end position="183"/>
    </location>
</feature>
<dbReference type="WBParaSite" id="BXY_0621400.1">
    <property type="protein sequence ID" value="BXY_0621400.1"/>
    <property type="gene ID" value="BXY_0621400"/>
</dbReference>
<keyword evidence="17" id="KW-1185">Reference proteome</keyword>
<sequence length="183" mass="19436">MDEYTREPCPHRIFADAGSAFAMGLVGGSIFHSFSAYKNAAKNQKLTSILREVRVRSPVTGGQFAAWGGMFSTIDCTLVALRRKEDSWNSIASGAITGGLLAIRSGPKIMAGSAVLGGVVLAMIEGMGVVMTRFMGQMVDPTMQPPPEDPVALPTKKESQIEAANFDDTTKTPAPFGLPTLNL</sequence>
<dbReference type="Proteomes" id="UP000095284">
    <property type="component" value="Unplaced"/>
</dbReference>
<dbReference type="AlphaFoldDB" id="A0A1I7RZP2"/>
<comment type="subcellular location">
    <subcellularLocation>
        <location evidence="2">Mitochondrion inner membrane</location>
        <topology evidence="2">Multi-pass membrane protein</topology>
    </subcellularLocation>
</comment>
<dbReference type="eggNOG" id="KOG1652">
    <property type="taxonomic scope" value="Eukaryota"/>
</dbReference>
<evidence type="ECO:0000256" key="11">
    <source>
        <dbReference type="ARBA" id="ARBA00023136"/>
    </source>
</evidence>
<evidence type="ECO:0000256" key="2">
    <source>
        <dbReference type="ARBA" id="ARBA00004448"/>
    </source>
</evidence>
<evidence type="ECO:0000313" key="17">
    <source>
        <dbReference type="Proteomes" id="UP000659654"/>
    </source>
</evidence>
<keyword evidence="9" id="KW-0811">Translocation</keyword>
<organism evidence="16 18">
    <name type="scientific">Bursaphelenchus xylophilus</name>
    <name type="common">Pinewood nematode worm</name>
    <name type="synonym">Aphelenchoides xylophilus</name>
    <dbReference type="NCBI Taxonomy" id="6326"/>
    <lineage>
        <taxon>Eukaryota</taxon>
        <taxon>Metazoa</taxon>
        <taxon>Ecdysozoa</taxon>
        <taxon>Nematoda</taxon>
        <taxon>Chromadorea</taxon>
        <taxon>Rhabditida</taxon>
        <taxon>Tylenchina</taxon>
        <taxon>Tylenchomorpha</taxon>
        <taxon>Aphelenchoidea</taxon>
        <taxon>Aphelenchoididae</taxon>
        <taxon>Bursaphelenchus</taxon>
    </lineage>
</organism>
<feature type="transmembrane region" description="Helical" evidence="13">
    <location>
        <begin position="115"/>
        <end position="136"/>
    </location>
</feature>
<comment type="similarity">
    <text evidence="3">Belongs to the Tim17/Tim22/Tim23 family.</text>
</comment>
<reference evidence="15" key="2">
    <citation type="submission" date="2020-08" db="EMBL/GenBank/DDBJ databases">
        <authorList>
            <person name="Kikuchi T."/>
        </authorList>
    </citation>
    <scope>NUCLEOTIDE SEQUENCE</scope>
    <source>
        <strain evidence="14">Ka4C1</strain>
    </source>
</reference>
<accession>A0A1I7RZP2</accession>
<keyword evidence="10" id="KW-0496">Mitochondrion</keyword>
<protein>
    <submittedName>
        <fullName evidence="14">(pine wood nematode) hypothetical protein</fullName>
    </submittedName>
</protein>
<keyword evidence="7" id="KW-0653">Protein transport</keyword>
<dbReference type="Proteomes" id="UP000659654">
    <property type="component" value="Unassembled WGS sequence"/>
</dbReference>
<dbReference type="PANTHER" id="PTHR10485">
    <property type="entry name" value="MITOCHONDRIAL IMPORT INNER MEMBRANE TRANSLOCASE SUBUNIT TIM-17"/>
    <property type="match status" value="1"/>
</dbReference>
<dbReference type="GO" id="GO:0005744">
    <property type="term" value="C:TIM23 mitochondrial import inner membrane translocase complex"/>
    <property type="evidence" value="ECO:0007669"/>
    <property type="project" value="TreeGrafter"/>
</dbReference>
<evidence type="ECO:0000256" key="10">
    <source>
        <dbReference type="ARBA" id="ARBA00023128"/>
    </source>
</evidence>
<keyword evidence="4" id="KW-0813">Transport</keyword>
<dbReference type="GO" id="GO:0030150">
    <property type="term" value="P:protein import into mitochondrial matrix"/>
    <property type="evidence" value="ECO:0007669"/>
    <property type="project" value="TreeGrafter"/>
</dbReference>
<feature type="transmembrane region" description="Helical" evidence="13">
    <location>
        <begin position="20"/>
        <end position="37"/>
    </location>
</feature>
<dbReference type="EMBL" id="CAJFDI010000003">
    <property type="protein sequence ID" value="CAD5222994.1"/>
    <property type="molecule type" value="Genomic_DNA"/>
</dbReference>